<protein>
    <recommendedName>
        <fullName evidence="5">GGDEF domain-containing protein</fullName>
    </recommendedName>
</protein>
<proteinExistence type="predicted"/>
<evidence type="ECO:0000313" key="3">
    <source>
        <dbReference type="Proteomes" id="UP000244089"/>
    </source>
</evidence>
<evidence type="ECO:0000313" key="2">
    <source>
        <dbReference type="EMBL" id="TDP89009.1"/>
    </source>
</evidence>
<gene>
    <name evidence="2" type="ORF">C7957_1277</name>
    <name evidence="1" type="ORF">C8C76_1547</name>
</gene>
<comment type="caution">
    <text evidence="1">The sequence shown here is derived from an EMBL/GenBank/DDBJ whole genome shotgun (WGS) entry which is preliminary data.</text>
</comment>
<name>A0A2T5RFE5_9FIRM</name>
<reference evidence="1 3" key="1">
    <citation type="submission" date="2018-04" db="EMBL/GenBank/DDBJ databases">
        <title>Subsurface microbial communities from deep shales in Ohio and West Virginia, USA.</title>
        <authorList>
            <person name="Wrighton K."/>
        </authorList>
    </citation>
    <scope>NUCLEOTIDE SEQUENCE [LARGE SCALE GENOMIC DNA]</scope>
    <source>
        <strain evidence="2 4">MSL 7</strain>
        <strain evidence="1 3">WC1</strain>
    </source>
</reference>
<evidence type="ECO:0000313" key="1">
    <source>
        <dbReference type="EMBL" id="PTV93067.1"/>
    </source>
</evidence>
<accession>A0A2T5RFE5</accession>
<dbReference type="EMBL" id="SNXX01000027">
    <property type="protein sequence ID" value="TDP89009.1"/>
    <property type="molecule type" value="Genomic_DNA"/>
</dbReference>
<dbReference type="Proteomes" id="UP000244089">
    <property type="component" value="Unassembled WGS sequence"/>
</dbReference>
<evidence type="ECO:0000313" key="4">
    <source>
        <dbReference type="Proteomes" id="UP000295176"/>
    </source>
</evidence>
<dbReference type="Proteomes" id="UP000295176">
    <property type="component" value="Unassembled WGS sequence"/>
</dbReference>
<sequence length="122" mass="13945">MGETFLGYIGGDDFVIITAAEDDEYLAELIIEKFDLGICRFFKSKDLLRGYLVCPDRQHKIVNTPLTSISIAIVSNSDRKLKNHLEISDRAAELKKRVKEMPGSNFIKDRRMEKTNGEFELC</sequence>
<dbReference type="EMBL" id="QAXS01000054">
    <property type="protein sequence ID" value="PTV93067.1"/>
    <property type="molecule type" value="Genomic_DNA"/>
</dbReference>
<organism evidence="1 3">
    <name type="scientific">Halanaerobium saccharolyticum</name>
    <dbReference type="NCBI Taxonomy" id="43595"/>
    <lineage>
        <taxon>Bacteria</taxon>
        <taxon>Bacillati</taxon>
        <taxon>Bacillota</taxon>
        <taxon>Clostridia</taxon>
        <taxon>Halanaerobiales</taxon>
        <taxon>Halanaerobiaceae</taxon>
        <taxon>Halanaerobium</taxon>
    </lineage>
</organism>
<dbReference type="AlphaFoldDB" id="A0A2T5RFE5"/>
<evidence type="ECO:0008006" key="5">
    <source>
        <dbReference type="Google" id="ProtNLM"/>
    </source>
</evidence>